<dbReference type="Proteomes" id="UP000646738">
    <property type="component" value="Unassembled WGS sequence"/>
</dbReference>
<comment type="caution">
    <text evidence="1">The sequence shown here is derived from an EMBL/GenBank/DDBJ whole genome shotgun (WGS) entry which is preliminary data.</text>
</comment>
<dbReference type="EMBL" id="BNEA01000010">
    <property type="protein sequence ID" value="GHI52835.1"/>
    <property type="molecule type" value="Genomic_DNA"/>
</dbReference>
<evidence type="ECO:0000313" key="1">
    <source>
        <dbReference type="EMBL" id="GHI52835.1"/>
    </source>
</evidence>
<evidence type="ECO:0000313" key="2">
    <source>
        <dbReference type="Proteomes" id="UP000646738"/>
    </source>
</evidence>
<gene>
    <name evidence="1" type="ORF">Srubr_26810</name>
</gene>
<organism evidence="1 2">
    <name type="scientific">Streptomyces rubradiris</name>
    <name type="common">Streptomyces achromogenes subsp. rubradiris</name>
    <dbReference type="NCBI Taxonomy" id="285531"/>
    <lineage>
        <taxon>Bacteria</taxon>
        <taxon>Bacillati</taxon>
        <taxon>Actinomycetota</taxon>
        <taxon>Actinomycetes</taxon>
        <taxon>Kitasatosporales</taxon>
        <taxon>Streptomycetaceae</taxon>
        <taxon>Streptomyces</taxon>
    </lineage>
</organism>
<protein>
    <submittedName>
        <fullName evidence="1">Uncharacterized protein</fullName>
    </submittedName>
</protein>
<reference evidence="2" key="1">
    <citation type="submission" date="2023-07" db="EMBL/GenBank/DDBJ databases">
        <title>Whole genome shotgun sequence of Streptomyces achromogenes subsp. rubradiris NBRC 14000.</title>
        <authorList>
            <person name="Komaki H."/>
            <person name="Tamura T."/>
        </authorList>
    </citation>
    <scope>NUCLEOTIDE SEQUENCE [LARGE SCALE GENOMIC DNA]</scope>
    <source>
        <strain evidence="2">NBRC 14000</strain>
    </source>
</reference>
<sequence length="173" mass="19149">MSGGGGTPNDTTRNPNVPEALMPRTEHRQTLQSLHLPSTAATIRAAVRPHQEALAAELAADRYARPLTAEETAEEEKMIARIEAGEGAPEVFVRCFSDRGTGWTKTAIITAGIRIDDYLFEAAKPVHFGPVYARATEKPHETIKRYIWRVNQAKSMLVVASDVPVIWYDDPRP</sequence>
<accession>A0ABQ3RAG5</accession>
<keyword evidence="2" id="KW-1185">Reference proteome</keyword>
<proteinExistence type="predicted"/>
<name>A0ABQ3RAG5_STRRR</name>